<dbReference type="InterPro" id="IPR013785">
    <property type="entry name" value="Aldolase_TIM"/>
</dbReference>
<evidence type="ECO:0000256" key="3">
    <source>
        <dbReference type="PROSITE-ProRule" id="PRU00481"/>
    </source>
</evidence>
<evidence type="ECO:0000313" key="6">
    <source>
        <dbReference type="Proteomes" id="UP000045545"/>
    </source>
</evidence>
<dbReference type="STRING" id="690567.1220"/>
<keyword evidence="2" id="KW-0456">Lyase</keyword>
<dbReference type="GO" id="GO:0016843">
    <property type="term" value="F:amine-lyase activity"/>
    <property type="evidence" value="ECO:0007669"/>
    <property type="project" value="TreeGrafter"/>
</dbReference>
<protein>
    <submittedName>
        <fullName evidence="5">Vitamin B6 biosynthesis protein</fullName>
    </submittedName>
</protein>
<dbReference type="GO" id="GO:0008615">
    <property type="term" value="P:pyridoxine biosynthetic process"/>
    <property type="evidence" value="ECO:0007669"/>
    <property type="project" value="TreeGrafter"/>
</dbReference>
<sequence>MDGMIIIGAPVELLLIMKTGFTGQNCPKFWNGSKSMFGLPCIPVWPLKRDCTIDYIDESEVLTPADDKYHVDKNRFNIPFVCGARDLGEALYGLDIASISAENRMQVRGWQQKASACSEKYYRNNKAFGRRPINCQVGRFM</sequence>
<dbReference type="InterPro" id="IPR001852">
    <property type="entry name" value="PdxS/SNZ"/>
</dbReference>
<dbReference type="InterPro" id="IPR033755">
    <property type="entry name" value="PdxS/SNZ_N"/>
</dbReference>
<evidence type="ECO:0000313" key="5">
    <source>
        <dbReference type="EMBL" id="CFX88263.1"/>
    </source>
</evidence>
<evidence type="ECO:0000259" key="4">
    <source>
        <dbReference type="Pfam" id="PF01680"/>
    </source>
</evidence>
<comment type="similarity">
    <text evidence="1 3">Belongs to the PdxS/SNZ family.</text>
</comment>
<dbReference type="Proteomes" id="UP000045545">
    <property type="component" value="Unassembled WGS sequence"/>
</dbReference>
<reference evidence="5 6" key="1">
    <citation type="submission" date="2015-03" db="EMBL/GenBank/DDBJ databases">
        <authorList>
            <person name="Murphy D."/>
        </authorList>
    </citation>
    <scope>NUCLEOTIDE SEQUENCE [LARGE SCALE GENOMIC DNA]</scope>
    <source>
        <strain evidence="5 6">OL-4</strain>
    </source>
</reference>
<dbReference type="PANTHER" id="PTHR31829:SF0">
    <property type="entry name" value="PYRIDOXAL 5'-PHOSPHATE SYNTHASE SUBUNIT SNZ1-RELATED"/>
    <property type="match status" value="1"/>
</dbReference>
<proteinExistence type="inferred from homology"/>
<dbReference type="AlphaFoldDB" id="A0A0E4GCR0"/>
<evidence type="ECO:0000256" key="1">
    <source>
        <dbReference type="ARBA" id="ARBA00007281"/>
    </source>
</evidence>
<dbReference type="PANTHER" id="PTHR31829">
    <property type="entry name" value="PYRIDOXAL 5'-PHOSPHATE SYNTHASE SUBUNIT SNZ1-RELATED"/>
    <property type="match status" value="1"/>
</dbReference>
<dbReference type="PROSITE" id="PS51129">
    <property type="entry name" value="PDXS_SNZ_2"/>
    <property type="match status" value="1"/>
</dbReference>
<dbReference type="EMBL" id="CGIH01000033">
    <property type="protein sequence ID" value="CFX88263.1"/>
    <property type="molecule type" value="Genomic_DNA"/>
</dbReference>
<keyword evidence="6" id="KW-1185">Reference proteome</keyword>
<dbReference type="GO" id="GO:0042823">
    <property type="term" value="P:pyridoxal phosphate biosynthetic process"/>
    <property type="evidence" value="ECO:0007669"/>
    <property type="project" value="InterPro"/>
</dbReference>
<gene>
    <name evidence="5" type="ORF">1220</name>
</gene>
<dbReference type="Gene3D" id="3.20.20.70">
    <property type="entry name" value="Aldolase class I"/>
    <property type="match status" value="1"/>
</dbReference>
<name>A0A0E4GCR0_9FIRM</name>
<accession>A0A0E4GCR0</accession>
<evidence type="ECO:0000256" key="2">
    <source>
        <dbReference type="ARBA" id="ARBA00023239"/>
    </source>
</evidence>
<organism evidence="5 6">
    <name type="scientific">Syntrophomonas zehnderi OL-4</name>
    <dbReference type="NCBI Taxonomy" id="690567"/>
    <lineage>
        <taxon>Bacteria</taxon>
        <taxon>Bacillati</taxon>
        <taxon>Bacillota</taxon>
        <taxon>Clostridia</taxon>
        <taxon>Eubacteriales</taxon>
        <taxon>Syntrophomonadaceae</taxon>
        <taxon>Syntrophomonas</taxon>
    </lineage>
</organism>
<feature type="domain" description="PdxS/SNZ N-terminal" evidence="4">
    <location>
        <begin position="51"/>
        <end position="91"/>
    </location>
</feature>
<dbReference type="GO" id="GO:0006520">
    <property type="term" value="P:amino acid metabolic process"/>
    <property type="evidence" value="ECO:0007669"/>
    <property type="project" value="TreeGrafter"/>
</dbReference>
<dbReference type="Pfam" id="PF01680">
    <property type="entry name" value="SOR_SNZ"/>
    <property type="match status" value="1"/>
</dbReference>